<keyword evidence="1" id="KW-1133">Transmembrane helix</keyword>
<dbReference type="Proteomes" id="UP000183417">
    <property type="component" value="Unassembled WGS sequence"/>
</dbReference>
<proteinExistence type="predicted"/>
<keyword evidence="1" id="KW-0812">Transmembrane</keyword>
<evidence type="ECO:0000313" key="2">
    <source>
        <dbReference type="EMBL" id="SDX87889.1"/>
    </source>
</evidence>
<sequence length="118" mass="14170">MRFPRKITQIGPHGIRYFYILYTIQHFAAFLVAAYICGLTSRTNFHQSLSNQQINGSIKQTEHRHDANRHPWIVGKHQNHHHPSNQTLSYHHGKWLQEVKDKLIYLRKHIFCKFRWIS</sequence>
<feature type="transmembrane region" description="Helical" evidence="1">
    <location>
        <begin position="20"/>
        <end position="41"/>
    </location>
</feature>
<gene>
    <name evidence="2" type="ORF">SAMN05421547_101573</name>
</gene>
<organism evidence="2 3">
    <name type="scientific">Delftia lacustris</name>
    <dbReference type="NCBI Taxonomy" id="558537"/>
    <lineage>
        <taxon>Bacteria</taxon>
        <taxon>Pseudomonadati</taxon>
        <taxon>Pseudomonadota</taxon>
        <taxon>Betaproteobacteria</taxon>
        <taxon>Burkholderiales</taxon>
        <taxon>Comamonadaceae</taxon>
        <taxon>Delftia</taxon>
    </lineage>
</organism>
<reference evidence="2 3" key="1">
    <citation type="submission" date="2016-10" db="EMBL/GenBank/DDBJ databases">
        <authorList>
            <person name="de Groot N.N."/>
        </authorList>
    </citation>
    <scope>NUCLEOTIDE SEQUENCE [LARGE SCALE GENOMIC DNA]</scope>
    <source>
        <strain evidence="2 3">LMG 24775</strain>
    </source>
</reference>
<dbReference type="AlphaFoldDB" id="A0A1H3FCN4"/>
<name>A0A1H3FCN4_9BURK</name>
<accession>A0A1H3FCN4</accession>
<evidence type="ECO:0000313" key="3">
    <source>
        <dbReference type="Proteomes" id="UP000183417"/>
    </source>
</evidence>
<evidence type="ECO:0000256" key="1">
    <source>
        <dbReference type="SAM" id="Phobius"/>
    </source>
</evidence>
<protein>
    <submittedName>
        <fullName evidence="2">Uncharacterized protein</fullName>
    </submittedName>
</protein>
<keyword evidence="1" id="KW-0472">Membrane</keyword>
<dbReference type="EMBL" id="FNPE01000001">
    <property type="protein sequence ID" value="SDX87889.1"/>
    <property type="molecule type" value="Genomic_DNA"/>
</dbReference>